<keyword evidence="2" id="KW-0346">Stress response</keyword>
<dbReference type="EMBL" id="BANC01000082">
    <property type="protein sequence ID" value="GAN81190.1"/>
    <property type="molecule type" value="Genomic_DNA"/>
</dbReference>
<organism evidence="2 3">
    <name type="scientific">Acidocella aminolytica 101 = DSM 11237</name>
    <dbReference type="NCBI Taxonomy" id="1120923"/>
    <lineage>
        <taxon>Bacteria</taxon>
        <taxon>Pseudomonadati</taxon>
        <taxon>Pseudomonadota</taxon>
        <taxon>Alphaproteobacteria</taxon>
        <taxon>Acetobacterales</taxon>
        <taxon>Acidocellaceae</taxon>
        <taxon>Acidocella</taxon>
    </lineage>
</organism>
<evidence type="ECO:0000313" key="2">
    <source>
        <dbReference type="EMBL" id="GAN81190.1"/>
    </source>
</evidence>
<gene>
    <name evidence="2" type="ORF">Aam_084_005</name>
</gene>
<dbReference type="SUPFAM" id="SSF158682">
    <property type="entry name" value="TerB-like"/>
    <property type="match status" value="1"/>
</dbReference>
<dbReference type="Pfam" id="PF05099">
    <property type="entry name" value="TerB"/>
    <property type="match status" value="1"/>
</dbReference>
<name>A0A0D6PHF2_9PROT</name>
<dbReference type="OrthoDB" id="9782583at2"/>
<dbReference type="Pfam" id="PF00226">
    <property type="entry name" value="DnaJ"/>
    <property type="match status" value="1"/>
</dbReference>
<dbReference type="InterPro" id="IPR036869">
    <property type="entry name" value="J_dom_sf"/>
</dbReference>
<dbReference type="PROSITE" id="PS50076">
    <property type="entry name" value="DNAJ_2"/>
    <property type="match status" value="1"/>
</dbReference>
<feature type="domain" description="J" evidence="1">
    <location>
        <begin position="194"/>
        <end position="258"/>
    </location>
</feature>
<dbReference type="CDD" id="cd06257">
    <property type="entry name" value="DnaJ"/>
    <property type="match status" value="1"/>
</dbReference>
<dbReference type="Gene3D" id="1.10.287.110">
    <property type="entry name" value="DnaJ domain"/>
    <property type="match status" value="1"/>
</dbReference>
<sequence>MSYWGKFIGGMAGFAMGGPFGALFGAALGHAADEGKLHGFASGFAGRAMPFDPLKVASMLGRRDQIFAVGVTVLAAKLCKCDGPVSRTEIDAFKRSFAIPPGNMAEVARLFDSARESPTGFESYATQIGQAFSDDKTVLEQVLAGLYQIARADGPVNAAEADFLSRVAFGFGLNDAAARRAGQGVPPPQRPSEDPYLVLGVKAQSSVEEIRIRWKQLMRENHPDSVAARGAAPAVVKAASEKVARINAAYDAIKRERGI</sequence>
<comment type="caution">
    <text evidence="2">The sequence shown here is derived from an EMBL/GenBank/DDBJ whole genome shotgun (WGS) entry which is preliminary data.</text>
</comment>
<dbReference type="CDD" id="cd07316">
    <property type="entry name" value="terB_like_DjlA"/>
    <property type="match status" value="1"/>
</dbReference>
<dbReference type="STRING" id="1120923.SAMN02746095_01528"/>
<reference evidence="2 3" key="1">
    <citation type="submission" date="2012-11" db="EMBL/GenBank/DDBJ databases">
        <title>Whole genome sequence of Acidocella aminolytica 101 = DSM 11237.</title>
        <authorList>
            <person name="Azuma Y."/>
            <person name="Higashiura N."/>
            <person name="Hirakawa H."/>
            <person name="Matsushita K."/>
        </authorList>
    </citation>
    <scope>NUCLEOTIDE SEQUENCE [LARGE SCALE GENOMIC DNA]</scope>
    <source>
        <strain evidence="3">101 / DSM 11237</strain>
    </source>
</reference>
<dbReference type="SUPFAM" id="SSF46565">
    <property type="entry name" value="Chaperone J-domain"/>
    <property type="match status" value="1"/>
</dbReference>
<keyword evidence="3" id="KW-1185">Reference proteome</keyword>
<dbReference type="SMART" id="SM00271">
    <property type="entry name" value="DnaJ"/>
    <property type="match status" value="1"/>
</dbReference>
<accession>A0A0D6PHF2</accession>
<dbReference type="RefSeq" id="WP_048879581.1">
    <property type="nucleotide sequence ID" value="NZ_BANC01000082.1"/>
</dbReference>
<evidence type="ECO:0000259" key="1">
    <source>
        <dbReference type="PROSITE" id="PS50076"/>
    </source>
</evidence>
<dbReference type="AlphaFoldDB" id="A0A0D6PHF2"/>
<dbReference type="InterPro" id="IPR001623">
    <property type="entry name" value="DnaJ_domain"/>
</dbReference>
<dbReference type="InterPro" id="IPR029024">
    <property type="entry name" value="TerB-like"/>
</dbReference>
<dbReference type="InterPro" id="IPR007791">
    <property type="entry name" value="DjlA_N"/>
</dbReference>
<proteinExistence type="predicted"/>
<dbReference type="Proteomes" id="UP000032668">
    <property type="component" value="Unassembled WGS sequence"/>
</dbReference>
<protein>
    <submittedName>
        <fullName evidence="2">Heat shock protein DnaJ-like protein DjlA</fullName>
    </submittedName>
</protein>
<evidence type="ECO:0000313" key="3">
    <source>
        <dbReference type="Proteomes" id="UP000032668"/>
    </source>
</evidence>
<dbReference type="Gene3D" id="1.10.3680.10">
    <property type="entry name" value="TerB-like"/>
    <property type="match status" value="1"/>
</dbReference>